<gene>
    <name evidence="2" type="ORF">FISHEDRAFT_21563</name>
</gene>
<protein>
    <submittedName>
        <fullName evidence="2">Uncharacterized protein</fullName>
    </submittedName>
</protein>
<feature type="non-terminal residue" evidence="2">
    <location>
        <position position="120"/>
    </location>
</feature>
<keyword evidence="1" id="KW-0472">Membrane</keyword>
<organism evidence="2 3">
    <name type="scientific">Fistulina hepatica ATCC 64428</name>
    <dbReference type="NCBI Taxonomy" id="1128425"/>
    <lineage>
        <taxon>Eukaryota</taxon>
        <taxon>Fungi</taxon>
        <taxon>Dikarya</taxon>
        <taxon>Basidiomycota</taxon>
        <taxon>Agaricomycotina</taxon>
        <taxon>Agaricomycetes</taxon>
        <taxon>Agaricomycetidae</taxon>
        <taxon>Agaricales</taxon>
        <taxon>Fistulinaceae</taxon>
        <taxon>Fistulina</taxon>
    </lineage>
</organism>
<dbReference type="EMBL" id="KN882062">
    <property type="protein sequence ID" value="KIY45077.1"/>
    <property type="molecule type" value="Genomic_DNA"/>
</dbReference>
<feature type="transmembrane region" description="Helical" evidence="1">
    <location>
        <begin position="79"/>
        <end position="101"/>
    </location>
</feature>
<evidence type="ECO:0000256" key="1">
    <source>
        <dbReference type="SAM" id="Phobius"/>
    </source>
</evidence>
<reference evidence="2 3" key="1">
    <citation type="journal article" date="2015" name="Fungal Genet. Biol.">
        <title>Evolution of novel wood decay mechanisms in Agaricales revealed by the genome sequences of Fistulina hepatica and Cylindrobasidium torrendii.</title>
        <authorList>
            <person name="Floudas D."/>
            <person name="Held B.W."/>
            <person name="Riley R."/>
            <person name="Nagy L.G."/>
            <person name="Koehler G."/>
            <person name="Ransdell A.S."/>
            <person name="Younus H."/>
            <person name="Chow J."/>
            <person name="Chiniquy J."/>
            <person name="Lipzen A."/>
            <person name="Tritt A."/>
            <person name="Sun H."/>
            <person name="Haridas S."/>
            <person name="LaButti K."/>
            <person name="Ohm R.A."/>
            <person name="Kues U."/>
            <person name="Blanchette R.A."/>
            <person name="Grigoriev I.V."/>
            <person name="Minto R.E."/>
            <person name="Hibbett D.S."/>
        </authorList>
    </citation>
    <scope>NUCLEOTIDE SEQUENCE [LARGE SCALE GENOMIC DNA]</scope>
    <source>
        <strain evidence="2 3">ATCC 64428</strain>
    </source>
</reference>
<proteinExistence type="predicted"/>
<dbReference type="AlphaFoldDB" id="A0A0D7A216"/>
<accession>A0A0D7A216</accession>
<name>A0A0D7A216_9AGAR</name>
<evidence type="ECO:0000313" key="3">
    <source>
        <dbReference type="Proteomes" id="UP000054144"/>
    </source>
</evidence>
<feature type="non-terminal residue" evidence="2">
    <location>
        <position position="1"/>
    </location>
</feature>
<dbReference type="InterPro" id="IPR008657">
    <property type="entry name" value="JTB"/>
</dbReference>
<sequence length="120" mass="13453">CVPFGVCEPCPDDALHEPFCQPFGNRRLLHCNVAEPASSHNTVAHSLLGTDSGTHEHEAGETLAWESCGRVVVKERVDFYEFIVCNAFFAIIAVALTYLRLKRLEQRKSRQVAARITRAR</sequence>
<evidence type="ECO:0000313" key="2">
    <source>
        <dbReference type="EMBL" id="KIY45077.1"/>
    </source>
</evidence>
<dbReference type="GO" id="GO:0016020">
    <property type="term" value="C:membrane"/>
    <property type="evidence" value="ECO:0007669"/>
    <property type="project" value="InterPro"/>
</dbReference>
<keyword evidence="1" id="KW-0812">Transmembrane</keyword>
<dbReference type="OrthoDB" id="2525787at2759"/>
<keyword evidence="1" id="KW-1133">Transmembrane helix</keyword>
<dbReference type="Proteomes" id="UP000054144">
    <property type="component" value="Unassembled WGS sequence"/>
</dbReference>
<keyword evidence="3" id="KW-1185">Reference proteome</keyword>
<dbReference type="Pfam" id="PF05439">
    <property type="entry name" value="JTB"/>
    <property type="match status" value="1"/>
</dbReference>